<dbReference type="Proteomes" id="UP001583172">
    <property type="component" value="Unassembled WGS sequence"/>
</dbReference>
<gene>
    <name evidence="3" type="ORF">VTJ49DRAFT_1009</name>
</gene>
<proteinExistence type="predicted"/>
<comment type="caution">
    <text evidence="3">The sequence shown here is derived from an EMBL/GenBank/DDBJ whole genome shotgun (WGS) entry which is preliminary data.</text>
</comment>
<evidence type="ECO:0000256" key="1">
    <source>
        <dbReference type="SAM" id="MobiDB-lite"/>
    </source>
</evidence>
<keyword evidence="2" id="KW-0472">Membrane</keyword>
<feature type="compositionally biased region" description="Polar residues" evidence="1">
    <location>
        <begin position="296"/>
        <end position="305"/>
    </location>
</feature>
<feature type="transmembrane region" description="Helical" evidence="2">
    <location>
        <begin position="175"/>
        <end position="194"/>
    </location>
</feature>
<name>A0ABR3VES9_HUMIN</name>
<keyword evidence="2" id="KW-1133">Transmembrane helix</keyword>
<evidence type="ECO:0000313" key="4">
    <source>
        <dbReference type="Proteomes" id="UP001583172"/>
    </source>
</evidence>
<feature type="transmembrane region" description="Helical" evidence="2">
    <location>
        <begin position="472"/>
        <end position="491"/>
    </location>
</feature>
<keyword evidence="2" id="KW-0812">Transmembrane</keyword>
<feature type="transmembrane region" description="Helical" evidence="2">
    <location>
        <begin position="423"/>
        <end position="443"/>
    </location>
</feature>
<reference evidence="3 4" key="1">
    <citation type="journal article" date="2024" name="Commun. Biol.">
        <title>Comparative genomic analysis of thermophilic fungi reveals convergent evolutionary adaptations and gene losses.</title>
        <authorList>
            <person name="Steindorff A.S."/>
            <person name="Aguilar-Pontes M.V."/>
            <person name="Robinson A.J."/>
            <person name="Andreopoulos B."/>
            <person name="LaButti K."/>
            <person name="Kuo A."/>
            <person name="Mondo S."/>
            <person name="Riley R."/>
            <person name="Otillar R."/>
            <person name="Haridas S."/>
            <person name="Lipzen A."/>
            <person name="Grimwood J."/>
            <person name="Schmutz J."/>
            <person name="Clum A."/>
            <person name="Reid I.D."/>
            <person name="Moisan M.C."/>
            <person name="Butler G."/>
            <person name="Nguyen T.T.M."/>
            <person name="Dewar K."/>
            <person name="Conant G."/>
            <person name="Drula E."/>
            <person name="Henrissat B."/>
            <person name="Hansel C."/>
            <person name="Singer S."/>
            <person name="Hutchinson M.I."/>
            <person name="de Vries R.P."/>
            <person name="Natvig D.O."/>
            <person name="Powell A.J."/>
            <person name="Tsang A."/>
            <person name="Grigoriev I.V."/>
        </authorList>
    </citation>
    <scope>NUCLEOTIDE SEQUENCE [LARGE SCALE GENOMIC DNA]</scope>
    <source>
        <strain evidence="3 4">CBS 620.91</strain>
    </source>
</reference>
<organism evidence="3 4">
    <name type="scientific">Humicola insolens</name>
    <name type="common">Soft-rot fungus</name>
    <dbReference type="NCBI Taxonomy" id="85995"/>
    <lineage>
        <taxon>Eukaryota</taxon>
        <taxon>Fungi</taxon>
        <taxon>Dikarya</taxon>
        <taxon>Ascomycota</taxon>
        <taxon>Pezizomycotina</taxon>
        <taxon>Sordariomycetes</taxon>
        <taxon>Sordariomycetidae</taxon>
        <taxon>Sordariales</taxon>
        <taxon>Chaetomiaceae</taxon>
        <taxon>Mycothermus</taxon>
    </lineage>
</organism>
<evidence type="ECO:0000313" key="3">
    <source>
        <dbReference type="EMBL" id="KAL1839921.1"/>
    </source>
</evidence>
<feature type="transmembrane region" description="Helical" evidence="2">
    <location>
        <begin position="536"/>
        <end position="558"/>
    </location>
</feature>
<accession>A0ABR3VES9</accession>
<sequence length="562" mass="62398">MQAFDYDMFLSRSTNYFLPWLALTAQLPYASGDPIPDIMSFFTALGSPMLLTFSLMMTILNQRWLHRRFRQFKSQFPQSRLLDRVRSASKLLEAAQQVPLRLRHGDGWLASLILLDDDEKWEKWWADLKRNLRSTRRKLTVSLVAQMLAAIAAWILTVIGWLGSAMGNADEGLSVSSSMLWTWLVPVILGWITVGTQNSPRDIRENLSDPPQPSFAGWNRHDARRKKPFYTAQAEDDLSTLGLLGFSIHGDELHPGPTYNYARIYTWRYTAARLLAYFEAAAAHLAAENAARETQGRQATTTPDASSLARACGLPRPSESELTTYPSFNHHRRRRQGSAQEGIDSQGIDSQGIDSRGIDNRGNDSRGNDSRGIDSRGIDGEFYRQVLGAAATAAAVQWATAGSAIVISYLTDVRGLGCRSGGYLLYGVLSTAAFLSLMGSVHCSRQAILRHREEATTGHGGLSFQFWRALALVLRLVGKILVVGNAVWLMLSSLAELIGLFDSCWCHGVVFQWGDRAWVALFKSPSDLEERASGPWAGGVAMASCTMLFSYLWFALLCRRSG</sequence>
<feature type="transmembrane region" description="Helical" evidence="2">
    <location>
        <begin position="42"/>
        <end position="60"/>
    </location>
</feature>
<evidence type="ECO:0000256" key="2">
    <source>
        <dbReference type="SAM" id="Phobius"/>
    </source>
</evidence>
<protein>
    <submittedName>
        <fullName evidence="3">Uncharacterized protein</fullName>
    </submittedName>
</protein>
<feature type="compositionally biased region" description="Basic and acidic residues" evidence="1">
    <location>
        <begin position="356"/>
        <end position="374"/>
    </location>
</feature>
<feature type="region of interest" description="Disordered" evidence="1">
    <location>
        <begin position="293"/>
        <end position="374"/>
    </location>
</feature>
<dbReference type="EMBL" id="JAZGSY010000135">
    <property type="protein sequence ID" value="KAL1839921.1"/>
    <property type="molecule type" value="Genomic_DNA"/>
</dbReference>
<keyword evidence="4" id="KW-1185">Reference proteome</keyword>
<feature type="transmembrane region" description="Helical" evidence="2">
    <location>
        <begin position="386"/>
        <end position="411"/>
    </location>
</feature>
<feature type="transmembrane region" description="Helical" evidence="2">
    <location>
        <begin position="139"/>
        <end position="163"/>
    </location>
</feature>